<dbReference type="InterPro" id="IPR045854">
    <property type="entry name" value="NO2/SO3_Rdtase_4Fe4S_sf"/>
</dbReference>
<organism evidence="4">
    <name type="scientific">marine sediment metagenome</name>
    <dbReference type="NCBI Taxonomy" id="412755"/>
    <lineage>
        <taxon>unclassified sequences</taxon>
        <taxon>metagenomes</taxon>
        <taxon>ecological metagenomes</taxon>
    </lineage>
</organism>
<keyword evidence="1" id="KW-0479">Metal-binding</keyword>
<protein>
    <submittedName>
        <fullName evidence="4">Uncharacterized protein</fullName>
    </submittedName>
</protein>
<evidence type="ECO:0000313" key="4">
    <source>
        <dbReference type="EMBL" id="GAI05132.1"/>
    </source>
</evidence>
<dbReference type="GO" id="GO:0046872">
    <property type="term" value="F:metal ion binding"/>
    <property type="evidence" value="ECO:0007669"/>
    <property type="project" value="UniProtKB-KW"/>
</dbReference>
<keyword evidence="3" id="KW-0411">Iron-sulfur</keyword>
<dbReference type="SUPFAM" id="SSF56014">
    <property type="entry name" value="Nitrite and sulphite reductase 4Fe-4S domain-like"/>
    <property type="match status" value="1"/>
</dbReference>
<name>X1KDM8_9ZZZZ</name>
<gene>
    <name evidence="4" type="ORF">S06H3_21368</name>
</gene>
<dbReference type="EMBL" id="BARV01011215">
    <property type="protein sequence ID" value="GAI05132.1"/>
    <property type="molecule type" value="Genomic_DNA"/>
</dbReference>
<dbReference type="GO" id="GO:0051536">
    <property type="term" value="F:iron-sulfur cluster binding"/>
    <property type="evidence" value="ECO:0007669"/>
    <property type="project" value="UniProtKB-KW"/>
</dbReference>
<comment type="caution">
    <text evidence="4">The sequence shown here is derived from an EMBL/GenBank/DDBJ whole genome shotgun (WGS) entry which is preliminary data.</text>
</comment>
<reference evidence="4" key="1">
    <citation type="journal article" date="2014" name="Front. Microbiol.">
        <title>High frequency of phylogenetically diverse reductive dehalogenase-homologous genes in deep subseafloor sedimentary metagenomes.</title>
        <authorList>
            <person name="Kawai M."/>
            <person name="Futagami T."/>
            <person name="Toyoda A."/>
            <person name="Takaki Y."/>
            <person name="Nishi S."/>
            <person name="Hori S."/>
            <person name="Arai W."/>
            <person name="Tsubouchi T."/>
            <person name="Morono Y."/>
            <person name="Uchiyama I."/>
            <person name="Ito T."/>
            <person name="Fujiyama A."/>
            <person name="Inagaki F."/>
            <person name="Takami H."/>
        </authorList>
    </citation>
    <scope>NUCLEOTIDE SEQUENCE</scope>
    <source>
        <strain evidence="4">Expedition CK06-06</strain>
    </source>
</reference>
<evidence type="ECO:0000256" key="1">
    <source>
        <dbReference type="ARBA" id="ARBA00022723"/>
    </source>
</evidence>
<sequence length="38" mass="4570">RPWSRIIDTYKENAKGKEKFSKFIDRMTLEKLKQIAIS</sequence>
<proteinExistence type="predicted"/>
<keyword evidence="2" id="KW-0408">Iron</keyword>
<dbReference type="AlphaFoldDB" id="X1KDM8"/>
<accession>X1KDM8</accession>
<feature type="non-terminal residue" evidence="4">
    <location>
        <position position="1"/>
    </location>
</feature>
<evidence type="ECO:0000256" key="3">
    <source>
        <dbReference type="ARBA" id="ARBA00023014"/>
    </source>
</evidence>
<evidence type="ECO:0000256" key="2">
    <source>
        <dbReference type="ARBA" id="ARBA00023004"/>
    </source>
</evidence>